<dbReference type="EMBL" id="LGUC01000001">
    <property type="protein sequence ID" value="KPN30940.1"/>
    <property type="molecule type" value="Genomic_DNA"/>
</dbReference>
<proteinExistence type="inferred from homology"/>
<dbReference type="PROSITE" id="PS50893">
    <property type="entry name" value="ABC_TRANSPORTER_2"/>
    <property type="match status" value="1"/>
</dbReference>
<dbReference type="GO" id="GO:0043190">
    <property type="term" value="C:ATP-binding cassette (ABC) transporter complex"/>
    <property type="evidence" value="ECO:0007669"/>
    <property type="project" value="TreeGrafter"/>
</dbReference>
<comment type="function">
    <text evidence="7">Probably part of an ABC transporter complex. Responsible for energy coupling to the transport system.</text>
</comment>
<dbReference type="GO" id="GO:0005524">
    <property type="term" value="F:ATP binding"/>
    <property type="evidence" value="ECO:0007669"/>
    <property type="project" value="UniProtKB-KW"/>
</dbReference>
<dbReference type="InterPro" id="IPR015856">
    <property type="entry name" value="ABC_transpr_CbiO/EcfA_su"/>
</dbReference>
<evidence type="ECO:0000256" key="4">
    <source>
        <dbReference type="ARBA" id="ARBA00022741"/>
    </source>
</evidence>
<evidence type="ECO:0000259" key="9">
    <source>
        <dbReference type="PROSITE" id="PS50893"/>
    </source>
</evidence>
<dbReference type="SUPFAM" id="SSF52540">
    <property type="entry name" value="P-loop containing nucleoside triphosphate hydrolases"/>
    <property type="match status" value="1"/>
</dbReference>
<evidence type="ECO:0000256" key="1">
    <source>
        <dbReference type="ARBA" id="ARBA00004202"/>
    </source>
</evidence>
<dbReference type="STRING" id="699431.SY89_01681"/>
<name>A0A0P7GBC0_9EURY</name>
<dbReference type="GO" id="GO:0042626">
    <property type="term" value="F:ATPase-coupled transmembrane transporter activity"/>
    <property type="evidence" value="ECO:0007669"/>
    <property type="project" value="TreeGrafter"/>
</dbReference>
<evidence type="ECO:0000256" key="3">
    <source>
        <dbReference type="ARBA" id="ARBA00022448"/>
    </source>
</evidence>
<dbReference type="Pfam" id="PF00005">
    <property type="entry name" value="ABC_tran"/>
    <property type="match status" value="1"/>
</dbReference>
<evidence type="ECO:0000256" key="5">
    <source>
        <dbReference type="ARBA" id="ARBA00022840"/>
    </source>
</evidence>
<dbReference type="OrthoDB" id="35850at2157"/>
<keyword evidence="3" id="KW-0813">Transport</keyword>
<dbReference type="Proteomes" id="UP000050535">
    <property type="component" value="Unassembled WGS sequence"/>
</dbReference>
<keyword evidence="11" id="KW-1185">Reference proteome</keyword>
<comment type="similarity">
    <text evidence="2">Belongs to the ABC transporter superfamily.</text>
</comment>
<dbReference type="InterPro" id="IPR017871">
    <property type="entry name" value="ABC_transporter-like_CS"/>
</dbReference>
<keyword evidence="4" id="KW-0547">Nucleotide-binding</keyword>
<dbReference type="PATRIC" id="fig|699431.3.peg.1720"/>
<feature type="region of interest" description="Disordered" evidence="8">
    <location>
        <begin position="290"/>
        <end position="310"/>
    </location>
</feature>
<dbReference type="AlphaFoldDB" id="A0A0P7GBC0"/>
<dbReference type="Gene3D" id="3.40.50.300">
    <property type="entry name" value="P-loop containing nucleotide triphosphate hydrolases"/>
    <property type="match status" value="1"/>
</dbReference>
<keyword evidence="6" id="KW-0472">Membrane</keyword>
<evidence type="ECO:0000256" key="6">
    <source>
        <dbReference type="ARBA" id="ARBA00023136"/>
    </source>
</evidence>
<comment type="subcellular location">
    <subcellularLocation>
        <location evidence="1">Cell membrane</location>
        <topology evidence="1">Peripheral membrane protein</topology>
    </subcellularLocation>
</comment>
<dbReference type="InterPro" id="IPR003439">
    <property type="entry name" value="ABC_transporter-like_ATP-bd"/>
</dbReference>
<dbReference type="SMART" id="SM00382">
    <property type="entry name" value="AAA"/>
    <property type="match status" value="1"/>
</dbReference>
<dbReference type="PANTHER" id="PTHR43553:SF24">
    <property type="entry name" value="ENERGY-COUPLING FACTOR TRANSPORTER ATP-BINDING PROTEIN ECFA1"/>
    <property type="match status" value="1"/>
</dbReference>
<evidence type="ECO:0000256" key="2">
    <source>
        <dbReference type="ARBA" id="ARBA00005417"/>
    </source>
</evidence>
<organism evidence="10 11">
    <name type="scientific">Halolamina pelagica</name>
    <dbReference type="NCBI Taxonomy" id="699431"/>
    <lineage>
        <taxon>Archaea</taxon>
        <taxon>Methanobacteriati</taxon>
        <taxon>Methanobacteriota</taxon>
        <taxon>Stenosarchaea group</taxon>
        <taxon>Halobacteria</taxon>
        <taxon>Halobacteriales</taxon>
        <taxon>Haloferacaceae</taxon>
    </lineage>
</organism>
<dbReference type="PROSITE" id="PS00211">
    <property type="entry name" value="ABC_TRANSPORTER_1"/>
    <property type="match status" value="1"/>
</dbReference>
<evidence type="ECO:0000256" key="7">
    <source>
        <dbReference type="ARBA" id="ARBA00025157"/>
    </source>
</evidence>
<feature type="domain" description="ABC transporter" evidence="9">
    <location>
        <begin position="9"/>
        <end position="275"/>
    </location>
</feature>
<gene>
    <name evidence="10" type="ORF">SY89_01681</name>
</gene>
<evidence type="ECO:0000256" key="8">
    <source>
        <dbReference type="SAM" id="MobiDB-lite"/>
    </source>
</evidence>
<reference evidence="11" key="1">
    <citation type="submission" date="2013-11" db="EMBL/GenBank/DDBJ databases">
        <authorList>
            <person name="Hoang H.T."/>
            <person name="Killian M.L."/>
            <person name="Madson D.M."/>
            <person name="Arruda P.H.E."/>
            <person name="Sun D."/>
            <person name="Schwartz K.J."/>
            <person name="Yoon K."/>
        </authorList>
    </citation>
    <scope>NUCLEOTIDE SEQUENCE [LARGE SCALE GENOMIC DNA]</scope>
    <source>
        <strain evidence="11">CDK2</strain>
    </source>
</reference>
<protein>
    <submittedName>
        <fullName evidence="10">Putative ABC transporter ATP-binding protein</fullName>
    </submittedName>
</protein>
<evidence type="ECO:0000313" key="10">
    <source>
        <dbReference type="EMBL" id="KPN30940.1"/>
    </source>
</evidence>
<comment type="caution">
    <text evidence="10">The sequence shown here is derived from an EMBL/GenBank/DDBJ whole genome shotgun (WGS) entry which is preliminary data.</text>
</comment>
<dbReference type="CDD" id="cd03225">
    <property type="entry name" value="ABC_cobalt_CbiO_domain1"/>
    <property type="match status" value="1"/>
</dbReference>
<dbReference type="InterPro" id="IPR050095">
    <property type="entry name" value="ECF_ABC_transporter_ATP-bd"/>
</dbReference>
<dbReference type="InterPro" id="IPR027417">
    <property type="entry name" value="P-loop_NTPase"/>
</dbReference>
<dbReference type="PANTHER" id="PTHR43553">
    <property type="entry name" value="HEAVY METAL TRANSPORTER"/>
    <property type="match status" value="1"/>
</dbReference>
<accession>A0A0P7GBC0</accession>
<dbReference type="InterPro" id="IPR003593">
    <property type="entry name" value="AAA+_ATPase"/>
</dbReference>
<dbReference type="RefSeq" id="WP_204374431.1">
    <property type="nucleotide sequence ID" value="NZ_LGUC01000001.1"/>
</dbReference>
<dbReference type="GO" id="GO:0016887">
    <property type="term" value="F:ATP hydrolysis activity"/>
    <property type="evidence" value="ECO:0007669"/>
    <property type="project" value="InterPro"/>
</dbReference>
<sequence length="348" mass="37345">MSDSEEAAVRLRDVVFSYVRDATLPDSEALTGEADPDERAGPVLRGVDMSVPDGSFTVVMGASGGGKSTLLRTFNAIIPDFIDGSFRGEVDVLGVDATETRVSEMARDVGMVLQDYESQLFGTSVEAEVAFGPENLAVPPAEIEPRIEQSLSIVGLDDLELHREPSGLSGGQKQRLVFAGVAATHPELLVLDEPTSDLDPKGTRDIVDVVNTLSAGDAAGGDWSGPDTIAMVTHKIEEALLADHAVLLKDGKPYRSGTVREVFTDTDALAAARVAVPRWWRRSTNSAGPRTTYRCCPRKPGNGSKPPTWRTRRQPISAWLRAEPARTLATRCSSFQTCASPTRPTAGR</sequence>
<keyword evidence="5 10" id="KW-0067">ATP-binding</keyword>
<evidence type="ECO:0000313" key="11">
    <source>
        <dbReference type="Proteomes" id="UP000050535"/>
    </source>
</evidence>